<dbReference type="InterPro" id="IPR036051">
    <property type="entry name" value="KRAB_dom_sf"/>
</dbReference>
<dbReference type="FunFam" id="3.30.160.60:FF:000801">
    <property type="entry name" value="zinc finger protein 461 isoform X2"/>
    <property type="match status" value="1"/>
</dbReference>
<evidence type="ECO:0000256" key="12">
    <source>
        <dbReference type="PROSITE-ProRule" id="PRU00042"/>
    </source>
</evidence>
<dbReference type="InterPro" id="IPR036236">
    <property type="entry name" value="Znf_C2H2_sf"/>
</dbReference>
<keyword evidence="7" id="KW-0862">Zinc</keyword>
<dbReference type="PANTHER" id="PTHR14003">
    <property type="entry name" value="TRANSCRIPTIONAL REPRESSOR PROTEIN YY"/>
    <property type="match status" value="1"/>
</dbReference>
<dbReference type="Pfam" id="PF01352">
    <property type="entry name" value="KRAB"/>
    <property type="match status" value="1"/>
</dbReference>
<feature type="domain" description="C2H2-type" evidence="14">
    <location>
        <begin position="416"/>
        <end position="443"/>
    </location>
</feature>
<dbReference type="Gene3D" id="3.30.160.60">
    <property type="entry name" value="Classic Zinc Finger"/>
    <property type="match status" value="12"/>
</dbReference>
<evidence type="ECO:0000256" key="5">
    <source>
        <dbReference type="ARBA" id="ARBA00022737"/>
    </source>
</evidence>
<dbReference type="GeneTree" id="ENSGT00950000183169"/>
<evidence type="ECO:0000256" key="3">
    <source>
        <dbReference type="ARBA" id="ARBA00006991"/>
    </source>
</evidence>
<dbReference type="PROSITE" id="PS00028">
    <property type="entry name" value="ZINC_FINGER_C2H2_1"/>
    <property type="match status" value="11"/>
</dbReference>
<dbReference type="ExpressionAtlas" id="F6TT81">
    <property type="expression patterns" value="baseline"/>
</dbReference>
<dbReference type="Bgee" id="ENSMODG00000005499">
    <property type="expression patterns" value="Expressed in spinal cord and 19 other cell types or tissues"/>
</dbReference>
<feature type="domain" description="C2H2-type" evidence="14">
    <location>
        <begin position="303"/>
        <end position="331"/>
    </location>
</feature>
<evidence type="ECO:0000256" key="7">
    <source>
        <dbReference type="ARBA" id="ARBA00022833"/>
    </source>
</evidence>
<dbReference type="FunFam" id="3.30.160.60:FF:002402">
    <property type="entry name" value="Zinc finger protein 347"/>
    <property type="match status" value="1"/>
</dbReference>
<dbReference type="Pfam" id="PF13465">
    <property type="entry name" value="zf-H2C2_2"/>
    <property type="match status" value="1"/>
</dbReference>
<keyword evidence="8" id="KW-0805">Transcription regulation</keyword>
<dbReference type="InterPro" id="IPR001909">
    <property type="entry name" value="KRAB"/>
</dbReference>
<feature type="domain" description="C2H2-type" evidence="14">
    <location>
        <begin position="500"/>
        <end position="527"/>
    </location>
</feature>
<dbReference type="GO" id="GO:0000981">
    <property type="term" value="F:DNA-binding transcription factor activity, RNA polymerase II-specific"/>
    <property type="evidence" value="ECO:0000318"/>
    <property type="project" value="GO_Central"/>
</dbReference>
<evidence type="ECO:0000259" key="14">
    <source>
        <dbReference type="PROSITE" id="PS50157"/>
    </source>
</evidence>
<evidence type="ECO:0000256" key="2">
    <source>
        <dbReference type="ARBA" id="ARBA00004123"/>
    </source>
</evidence>
<feature type="domain" description="KRAB" evidence="15">
    <location>
        <begin position="94"/>
        <end position="165"/>
    </location>
</feature>
<feature type="domain" description="C2H2-type" evidence="14">
    <location>
        <begin position="388"/>
        <end position="415"/>
    </location>
</feature>
<name>F6TT81_MONDO</name>
<evidence type="ECO:0000256" key="8">
    <source>
        <dbReference type="ARBA" id="ARBA00023015"/>
    </source>
</evidence>
<dbReference type="HOGENOM" id="CLU_002678_0_12_1"/>
<dbReference type="GO" id="GO:0006357">
    <property type="term" value="P:regulation of transcription by RNA polymerase II"/>
    <property type="evidence" value="ECO:0000318"/>
    <property type="project" value="GO_Central"/>
</dbReference>
<organism evidence="16 17">
    <name type="scientific">Monodelphis domestica</name>
    <name type="common">Gray short-tailed opossum</name>
    <dbReference type="NCBI Taxonomy" id="13616"/>
    <lineage>
        <taxon>Eukaryota</taxon>
        <taxon>Metazoa</taxon>
        <taxon>Chordata</taxon>
        <taxon>Craniata</taxon>
        <taxon>Vertebrata</taxon>
        <taxon>Euteleostomi</taxon>
        <taxon>Mammalia</taxon>
        <taxon>Metatheria</taxon>
        <taxon>Didelphimorphia</taxon>
        <taxon>Didelphidae</taxon>
        <taxon>Monodelphis</taxon>
    </lineage>
</organism>
<feature type="domain" description="C2H2-type" evidence="14">
    <location>
        <begin position="360"/>
        <end position="387"/>
    </location>
</feature>
<evidence type="ECO:0000313" key="16">
    <source>
        <dbReference type="Ensembl" id="ENSMODP00000012588.4"/>
    </source>
</evidence>
<evidence type="ECO:0000256" key="4">
    <source>
        <dbReference type="ARBA" id="ARBA00022723"/>
    </source>
</evidence>
<evidence type="ECO:0000259" key="15">
    <source>
        <dbReference type="PROSITE" id="PS50805"/>
    </source>
</evidence>
<evidence type="ECO:0000256" key="13">
    <source>
        <dbReference type="SAM" id="MobiDB-lite"/>
    </source>
</evidence>
<keyword evidence="4" id="KW-0479">Metal-binding</keyword>
<dbReference type="Ensembl" id="ENSMODT00000012816.4">
    <property type="protein sequence ID" value="ENSMODP00000012588.4"/>
    <property type="gene ID" value="ENSMODG00000005499.3"/>
</dbReference>
<keyword evidence="6 12" id="KW-0863">Zinc-finger</keyword>
<dbReference type="GO" id="GO:0000978">
    <property type="term" value="F:RNA polymerase II cis-regulatory region sequence-specific DNA binding"/>
    <property type="evidence" value="ECO:0000318"/>
    <property type="project" value="GO_Central"/>
</dbReference>
<dbReference type="FunFam" id="3.30.160.60:FF:002254">
    <property type="entry name" value="Zinc finger protein 540"/>
    <property type="match status" value="3"/>
</dbReference>
<dbReference type="FunFam" id="3.30.160.60:FF:004091">
    <property type="match status" value="1"/>
</dbReference>
<dbReference type="SUPFAM" id="SSF57667">
    <property type="entry name" value="beta-beta-alpha zinc fingers"/>
    <property type="match status" value="6"/>
</dbReference>
<dbReference type="FunFam" id="3.30.160.60:FF:003268">
    <property type="match status" value="2"/>
</dbReference>
<feature type="domain" description="C2H2-type" evidence="14">
    <location>
        <begin position="444"/>
        <end position="471"/>
    </location>
</feature>
<dbReference type="GO" id="GO:0008270">
    <property type="term" value="F:zinc ion binding"/>
    <property type="evidence" value="ECO:0007669"/>
    <property type="project" value="UniProtKB-KW"/>
</dbReference>
<dbReference type="AlphaFoldDB" id="F6TT81"/>
<dbReference type="GO" id="GO:0005634">
    <property type="term" value="C:nucleus"/>
    <property type="evidence" value="ECO:0000318"/>
    <property type="project" value="GO_Central"/>
</dbReference>
<keyword evidence="17" id="KW-1185">Reference proteome</keyword>
<dbReference type="Gene3D" id="6.10.140.140">
    <property type="match status" value="1"/>
</dbReference>
<dbReference type="CDD" id="cd07765">
    <property type="entry name" value="KRAB_A-box"/>
    <property type="match status" value="1"/>
</dbReference>
<feature type="domain" description="C2H2-type" evidence="14">
    <location>
        <begin position="472"/>
        <end position="499"/>
    </location>
</feature>
<feature type="domain" description="C2H2-type" evidence="14">
    <location>
        <begin position="332"/>
        <end position="359"/>
    </location>
</feature>
<dbReference type="PROSITE" id="PS50805">
    <property type="entry name" value="KRAB"/>
    <property type="match status" value="1"/>
</dbReference>
<keyword evidence="5" id="KW-0677">Repeat</keyword>
<dbReference type="Pfam" id="PF00096">
    <property type="entry name" value="zf-C2H2"/>
    <property type="match status" value="9"/>
</dbReference>
<comment type="similarity">
    <text evidence="3">Belongs to the krueppel C2H2-type zinc-finger protein family.</text>
</comment>
<comment type="function">
    <text evidence="1">May be involved in transcriptional regulation.</text>
</comment>
<dbReference type="InterPro" id="IPR013087">
    <property type="entry name" value="Znf_C2H2_type"/>
</dbReference>
<dbReference type="SMART" id="SM00355">
    <property type="entry name" value="ZnF_C2H2"/>
    <property type="match status" value="11"/>
</dbReference>
<evidence type="ECO:0000256" key="9">
    <source>
        <dbReference type="ARBA" id="ARBA00023125"/>
    </source>
</evidence>
<accession>F6TT81</accession>
<dbReference type="FunFam" id="3.30.160.60:FF:000737">
    <property type="entry name" value="Zinc finger protein 565"/>
    <property type="match status" value="1"/>
</dbReference>
<feature type="domain" description="C2H2-type" evidence="14">
    <location>
        <begin position="528"/>
        <end position="555"/>
    </location>
</feature>
<dbReference type="FunFam" id="3.30.160.60:FF:001402">
    <property type="entry name" value="Zinc finger protein 473"/>
    <property type="match status" value="2"/>
</dbReference>
<reference evidence="16" key="2">
    <citation type="submission" date="2025-08" db="UniProtKB">
        <authorList>
            <consortium name="Ensembl"/>
        </authorList>
    </citation>
    <scope>IDENTIFICATION</scope>
</reference>
<dbReference type="OMA" id="RMRDQTH"/>
<dbReference type="PROSITE" id="PS50157">
    <property type="entry name" value="ZINC_FINGER_C2H2_2"/>
    <property type="match status" value="12"/>
</dbReference>
<dbReference type="Proteomes" id="UP000002280">
    <property type="component" value="Chromosome 4"/>
</dbReference>
<keyword evidence="10" id="KW-0804">Transcription</keyword>
<reference evidence="16 17" key="1">
    <citation type="journal article" date="2007" name="Nature">
        <title>Genome of the marsupial Monodelphis domestica reveals innovation in non-coding sequences.</title>
        <authorList>
            <person name="Mikkelsen T.S."/>
            <person name="Wakefield M.J."/>
            <person name="Aken B."/>
            <person name="Amemiya C.T."/>
            <person name="Chang J.L."/>
            <person name="Duke S."/>
            <person name="Garber M."/>
            <person name="Gentles A.J."/>
            <person name="Goodstadt L."/>
            <person name="Heger A."/>
            <person name="Jurka J."/>
            <person name="Kamal M."/>
            <person name="Mauceli E."/>
            <person name="Searle S.M."/>
            <person name="Sharpe T."/>
            <person name="Baker M.L."/>
            <person name="Batzer M.A."/>
            <person name="Benos P.V."/>
            <person name="Belov K."/>
            <person name="Clamp M."/>
            <person name="Cook A."/>
            <person name="Cuff J."/>
            <person name="Das R."/>
            <person name="Davidow L."/>
            <person name="Deakin J.E."/>
            <person name="Fazzari M.J."/>
            <person name="Glass J.L."/>
            <person name="Grabherr M."/>
            <person name="Greally J.M."/>
            <person name="Gu W."/>
            <person name="Hore T.A."/>
            <person name="Huttley G.A."/>
            <person name="Kleber M."/>
            <person name="Jirtle R.L."/>
            <person name="Koina E."/>
            <person name="Lee J.T."/>
            <person name="Mahony S."/>
            <person name="Marra M.A."/>
            <person name="Miller R.D."/>
            <person name="Nicholls R.D."/>
            <person name="Oda M."/>
            <person name="Papenfuss A.T."/>
            <person name="Parra Z.E."/>
            <person name="Pollock D.D."/>
            <person name="Ray D.A."/>
            <person name="Schein J.E."/>
            <person name="Speed T.P."/>
            <person name="Thompson K."/>
            <person name="VandeBerg J.L."/>
            <person name="Wade C.M."/>
            <person name="Walker J.A."/>
            <person name="Waters P.D."/>
            <person name="Webber C."/>
            <person name="Weidman J.R."/>
            <person name="Xie X."/>
            <person name="Zody M.C."/>
            <person name="Baldwin J."/>
            <person name="Abdouelleil A."/>
            <person name="Abdulkadir J."/>
            <person name="Abebe A."/>
            <person name="Abera B."/>
            <person name="Abreu J."/>
            <person name="Acer S.C."/>
            <person name="Aftuck L."/>
            <person name="Alexander A."/>
            <person name="An P."/>
            <person name="Anderson E."/>
            <person name="Anderson S."/>
            <person name="Arachi H."/>
            <person name="Azer M."/>
            <person name="Bachantsang P."/>
            <person name="Barry A."/>
            <person name="Bayul T."/>
            <person name="Berlin A."/>
            <person name="Bessette D."/>
            <person name="Bloom T."/>
            <person name="Bloom T."/>
            <person name="Boguslavskiy L."/>
            <person name="Bonnet C."/>
            <person name="Boukhgalter B."/>
            <person name="Bourzgui I."/>
            <person name="Brown A."/>
            <person name="Cahill P."/>
            <person name="Channer S."/>
            <person name="Cheshatsang Y."/>
            <person name="Chuda L."/>
            <person name="Citroen M."/>
            <person name="Collymore A."/>
            <person name="Cooke P."/>
            <person name="Costello M."/>
            <person name="D'Aco K."/>
            <person name="Daza R."/>
            <person name="De Haan G."/>
            <person name="DeGray S."/>
            <person name="DeMaso C."/>
            <person name="Dhargay N."/>
            <person name="Dooley K."/>
            <person name="Dooley E."/>
            <person name="Doricent M."/>
            <person name="Dorje P."/>
            <person name="Dorjee K."/>
            <person name="Dupes A."/>
            <person name="Elong R."/>
            <person name="Falk J."/>
            <person name="Farina A."/>
            <person name="Faro S."/>
            <person name="Ferguson D."/>
            <person name="Fisher S."/>
            <person name="Foley C.D."/>
            <person name="Franke A."/>
            <person name="Friedrich D."/>
            <person name="Gadbois L."/>
            <person name="Gearin G."/>
            <person name="Gearin C.R."/>
            <person name="Giannoukos G."/>
            <person name="Goode T."/>
            <person name="Graham J."/>
            <person name="Grandbois E."/>
            <person name="Grewal S."/>
            <person name="Gyaltsen K."/>
            <person name="Hafez N."/>
            <person name="Hagos B."/>
            <person name="Hall J."/>
            <person name="Henson C."/>
            <person name="Hollinger A."/>
            <person name="Honan T."/>
            <person name="Huard M.D."/>
            <person name="Hughes L."/>
            <person name="Hurhula B."/>
            <person name="Husby M.E."/>
            <person name="Kamat A."/>
            <person name="Kanga B."/>
            <person name="Kashin S."/>
            <person name="Khazanovich D."/>
            <person name="Kisner P."/>
            <person name="Lance K."/>
            <person name="Lara M."/>
            <person name="Lee W."/>
            <person name="Lennon N."/>
            <person name="Letendre F."/>
            <person name="LeVine R."/>
            <person name="Lipovsky A."/>
            <person name="Liu X."/>
            <person name="Liu J."/>
            <person name="Liu S."/>
            <person name="Lokyitsang T."/>
            <person name="Lokyitsang Y."/>
            <person name="Lubonja R."/>
            <person name="Lui A."/>
            <person name="MacDonald P."/>
            <person name="Magnisalis V."/>
            <person name="Maru K."/>
            <person name="Matthews C."/>
            <person name="McCusker W."/>
            <person name="McDonough S."/>
            <person name="Mehta T."/>
            <person name="Meldrim J."/>
            <person name="Meneus L."/>
            <person name="Mihai O."/>
            <person name="Mihalev A."/>
            <person name="Mihova T."/>
            <person name="Mittelman R."/>
            <person name="Mlenga V."/>
            <person name="Montmayeur A."/>
            <person name="Mulrain L."/>
            <person name="Navidi A."/>
            <person name="Naylor J."/>
            <person name="Negash T."/>
            <person name="Nguyen T."/>
            <person name="Nguyen N."/>
            <person name="Nicol R."/>
            <person name="Norbu C."/>
            <person name="Norbu N."/>
            <person name="Novod N."/>
            <person name="O'Neill B."/>
            <person name="Osman S."/>
            <person name="Markiewicz E."/>
            <person name="Oyono O.L."/>
            <person name="Patti C."/>
            <person name="Phunkhang P."/>
            <person name="Pierre F."/>
            <person name="Priest M."/>
            <person name="Raghuraman S."/>
            <person name="Rege F."/>
            <person name="Reyes R."/>
            <person name="Rise C."/>
            <person name="Rogov P."/>
            <person name="Ross K."/>
            <person name="Ryan E."/>
            <person name="Settipalli S."/>
            <person name="Shea T."/>
            <person name="Sherpa N."/>
            <person name="Shi L."/>
            <person name="Shih D."/>
            <person name="Sparrow T."/>
            <person name="Spaulding J."/>
            <person name="Stalker J."/>
            <person name="Stange-Thomann N."/>
            <person name="Stavropoulos S."/>
            <person name="Stone C."/>
            <person name="Strader C."/>
            <person name="Tesfaye S."/>
            <person name="Thomson T."/>
            <person name="Thoulutsang Y."/>
            <person name="Thoulutsang D."/>
            <person name="Topham K."/>
            <person name="Topping I."/>
            <person name="Tsamla T."/>
            <person name="Vassiliev H."/>
            <person name="Vo A."/>
            <person name="Wangchuk T."/>
            <person name="Wangdi T."/>
            <person name="Weiand M."/>
            <person name="Wilkinson J."/>
            <person name="Wilson A."/>
            <person name="Yadav S."/>
            <person name="Young G."/>
            <person name="Yu Q."/>
            <person name="Zembek L."/>
            <person name="Zhong D."/>
            <person name="Zimmer A."/>
            <person name="Zwirko Z."/>
            <person name="Jaffe D.B."/>
            <person name="Alvarez P."/>
            <person name="Brockman W."/>
            <person name="Butler J."/>
            <person name="Chin C."/>
            <person name="Gnerre S."/>
            <person name="MacCallum I."/>
            <person name="Graves J.A."/>
            <person name="Ponting C.P."/>
            <person name="Breen M."/>
            <person name="Samollow P.B."/>
            <person name="Lander E.S."/>
            <person name="Lindblad-Toh K."/>
        </authorList>
    </citation>
    <scope>NUCLEOTIDE SEQUENCE [LARGE SCALE GENOMIC DNA]</scope>
</reference>
<keyword evidence="11" id="KW-0539">Nucleus</keyword>
<feature type="domain" description="C2H2-type" evidence="14">
    <location>
        <begin position="584"/>
        <end position="611"/>
    </location>
</feature>
<dbReference type="InParanoid" id="F6TT81"/>
<comment type="subcellular location">
    <subcellularLocation>
        <location evidence="2">Nucleus</location>
    </subcellularLocation>
</comment>
<dbReference type="SUPFAM" id="SSF109640">
    <property type="entry name" value="KRAB domain (Kruppel-associated box)"/>
    <property type="match status" value="1"/>
</dbReference>
<dbReference type="FunFam" id="3.30.160.60:FF:002573">
    <property type="entry name" value="Uncharacterized protein"/>
    <property type="match status" value="1"/>
</dbReference>
<keyword evidence="9" id="KW-0238">DNA-binding</keyword>
<protein>
    <submittedName>
        <fullName evidence="16">Uncharacterized protein</fullName>
    </submittedName>
</protein>
<dbReference type="PANTHER" id="PTHR14003:SF23">
    <property type="entry name" value="ZINC FINGER PROTEIN 143"/>
    <property type="match status" value="1"/>
</dbReference>
<evidence type="ECO:0000256" key="6">
    <source>
        <dbReference type="ARBA" id="ARBA00022771"/>
    </source>
</evidence>
<dbReference type="SMART" id="SM00349">
    <property type="entry name" value="KRAB"/>
    <property type="match status" value="1"/>
</dbReference>
<sequence length="643" mass="72596">MSLWVRVSRVSVSIHHFKGLPQRDKHGSAGVRRGGSVWNPSLGGALPSPRGVQSGSLPTLGLPPPEGHSLSGAETPEPEGMAPRTPRLPSQGSITFKDVVMDFTKEEWCLLDISEKELYKEVMLENVQNLLSVGLIVPKENFITCFQQGESPWLLKQKGQWSSCPEAETNFEVKEICTNLRLFMEGSDPQRCMNEGPCDFILREICHSGIKVNKNPMSECEFDETAEKFSQYSVLNQYMKLTLGNDSSQDNEYSSCFPEEVGFIQLQEKSPEIIMYQGHIGEMAFGWSLDLIRHPKSKYIDILSVNNKVGRPFSQNSELGSHQIIHTGEKPYECKQCGKAFTVKSNLNRHERIHTGEKPHECKQCGKAFTRKGHLARHLRMHTGEKPYECKQCGKAFPRRNRLASHQRIHTGEKPYECKQCGKAFTQRNYLAAHQTIHTGEKPYECEQCGKTFTERASLGAHQRIHTGEKPYKCTQCGKAFTQRGHLTAHQAIHTREKPYKCKQCGKAFTLRGSLGAHQRIHTGEKPYECKHCGKAFTEKGSLGAHQRIHTGEKPYECKYCGKAFTMRGSLGAHQRIHTGEKPYECTHCGKAFTMRGSLGAHQRIHTGEKPYECTHCGKAFRNSSDLCKHQRIHTGERSYKCT</sequence>
<evidence type="ECO:0000256" key="10">
    <source>
        <dbReference type="ARBA" id="ARBA00023163"/>
    </source>
</evidence>
<dbReference type="eggNOG" id="KOG1721">
    <property type="taxonomic scope" value="Eukaryota"/>
</dbReference>
<proteinExistence type="inferred from homology"/>
<reference evidence="16" key="3">
    <citation type="submission" date="2025-09" db="UniProtKB">
        <authorList>
            <consortium name="Ensembl"/>
        </authorList>
    </citation>
    <scope>IDENTIFICATION</scope>
</reference>
<evidence type="ECO:0000256" key="1">
    <source>
        <dbReference type="ARBA" id="ARBA00003767"/>
    </source>
</evidence>
<feature type="region of interest" description="Disordered" evidence="13">
    <location>
        <begin position="21"/>
        <end position="89"/>
    </location>
</feature>
<feature type="domain" description="C2H2-type" evidence="14">
    <location>
        <begin position="556"/>
        <end position="583"/>
    </location>
</feature>
<evidence type="ECO:0000256" key="11">
    <source>
        <dbReference type="ARBA" id="ARBA00023242"/>
    </source>
</evidence>
<feature type="domain" description="C2H2-type" evidence="14">
    <location>
        <begin position="612"/>
        <end position="639"/>
    </location>
</feature>
<evidence type="ECO:0000313" key="17">
    <source>
        <dbReference type="Proteomes" id="UP000002280"/>
    </source>
</evidence>